<name>A0A965ZM56_9SPHI</name>
<protein>
    <submittedName>
        <fullName evidence="2">Type IX secretion system membrane protein PorP/SprF</fullName>
    </submittedName>
</protein>
<dbReference type="InterPro" id="IPR019861">
    <property type="entry name" value="PorP/SprF_Bacteroidetes"/>
</dbReference>
<evidence type="ECO:0000313" key="3">
    <source>
        <dbReference type="Proteomes" id="UP000638732"/>
    </source>
</evidence>
<dbReference type="Proteomes" id="UP000638732">
    <property type="component" value="Unassembled WGS sequence"/>
</dbReference>
<feature type="chain" id="PRO_5037501044" evidence="1">
    <location>
        <begin position="23"/>
        <end position="331"/>
    </location>
</feature>
<accession>A0A965ZM56</accession>
<organism evidence="2 3">
    <name type="scientific">Mucilaginibacter agri</name>
    <dbReference type="NCBI Taxonomy" id="2695265"/>
    <lineage>
        <taxon>Bacteria</taxon>
        <taxon>Pseudomonadati</taxon>
        <taxon>Bacteroidota</taxon>
        <taxon>Sphingobacteriia</taxon>
        <taxon>Sphingobacteriales</taxon>
        <taxon>Sphingobacteriaceae</taxon>
        <taxon>Mucilaginibacter</taxon>
    </lineage>
</organism>
<dbReference type="Pfam" id="PF11751">
    <property type="entry name" value="PorP_SprF"/>
    <property type="match status" value="1"/>
</dbReference>
<keyword evidence="3" id="KW-1185">Reference proteome</keyword>
<gene>
    <name evidence="2" type="ORF">GSY63_22450</name>
</gene>
<feature type="signal peptide" evidence="1">
    <location>
        <begin position="1"/>
        <end position="22"/>
    </location>
</feature>
<comment type="caution">
    <text evidence="2">The sequence shown here is derived from an EMBL/GenBank/DDBJ whole genome shotgun (WGS) entry which is preliminary data.</text>
</comment>
<sequence length="331" mass="36014">MRTKLIIIALLLQIGAVIKTSAQVDPHFSQYYAYPLWLNPALTGVINGEARVAANYKNQWATINNAYNTAAVSADFRTTEKLSLGVNILNQSAGGASYNYFSAYGSLGYGITLSDDGNQKLHFGLQAGVINRAFDMNKLQFGSQYNPVFGFDPNLPSFENLASTSSTIFDANAGIFYYDGDPSATLNPFAGFSAGHLNRPKDGLSGDGSSKIPIRYAVHGGVRIKASDYFDVVPHALYIKQQNTNIKAFGAYSEVKFQEDKGLIFGALFRINDAAVADVGYHVNNMIIGASYDFNTSNLNRATNGQGGIELSISYVFKKRMTQPEPVCPRL</sequence>
<evidence type="ECO:0000313" key="2">
    <source>
        <dbReference type="EMBL" id="NCD72141.1"/>
    </source>
</evidence>
<dbReference type="NCBIfam" id="TIGR03519">
    <property type="entry name" value="T9SS_PorP_fam"/>
    <property type="match status" value="1"/>
</dbReference>
<dbReference type="EMBL" id="WWEO01000045">
    <property type="protein sequence ID" value="NCD72141.1"/>
    <property type="molecule type" value="Genomic_DNA"/>
</dbReference>
<evidence type="ECO:0000256" key="1">
    <source>
        <dbReference type="SAM" id="SignalP"/>
    </source>
</evidence>
<dbReference type="RefSeq" id="WP_166588100.1">
    <property type="nucleotide sequence ID" value="NZ_WWEO01000045.1"/>
</dbReference>
<reference evidence="2" key="1">
    <citation type="submission" date="2020-01" db="EMBL/GenBank/DDBJ databases">
        <authorList>
            <person name="Seo Y.L."/>
        </authorList>
    </citation>
    <scope>NUCLEOTIDE SEQUENCE</scope>
    <source>
        <strain evidence="2">R11</strain>
    </source>
</reference>
<dbReference type="AlphaFoldDB" id="A0A965ZM56"/>
<reference evidence="2" key="2">
    <citation type="submission" date="2020-10" db="EMBL/GenBank/DDBJ databases">
        <title>Mucilaginibacter sp. nov., isolated from soil.</title>
        <authorList>
            <person name="Jeon C.O."/>
        </authorList>
    </citation>
    <scope>NUCLEOTIDE SEQUENCE</scope>
    <source>
        <strain evidence="2">R11</strain>
    </source>
</reference>
<proteinExistence type="predicted"/>
<keyword evidence="1" id="KW-0732">Signal</keyword>